<evidence type="ECO:0000313" key="4">
    <source>
        <dbReference type="Proteomes" id="UP000230423"/>
    </source>
</evidence>
<accession>A0A2G9UC86</accession>
<reference evidence="3 4" key="1">
    <citation type="submission" date="2015-09" db="EMBL/GenBank/DDBJ databases">
        <title>Draft genome of the parasitic nematode Teladorsagia circumcincta isolate WARC Sus (inbred).</title>
        <authorList>
            <person name="Mitreva M."/>
        </authorList>
    </citation>
    <scope>NUCLEOTIDE SEQUENCE [LARGE SCALE GENOMIC DNA]</scope>
    <source>
        <strain evidence="3 4">S</strain>
    </source>
</reference>
<evidence type="ECO:0000259" key="2">
    <source>
        <dbReference type="Pfam" id="PF00326"/>
    </source>
</evidence>
<dbReference type="InterPro" id="IPR001375">
    <property type="entry name" value="Peptidase_S9_cat"/>
</dbReference>
<dbReference type="Proteomes" id="UP000230423">
    <property type="component" value="Unassembled WGS sequence"/>
</dbReference>
<sequence>MDCYPRRPAHPGFFAVPSYAGDGYSWTGVDDVIIYSQDNDGDENTMFFKKNISEVELGRNPEKRTVISDQKGVKAYIIENNLKDSRVLIGLNDENPAYHNVYSFDLLTDSMTLVMKNSRFHGFIVDNDLNIRLACEEQQDGSLMYIRPSLKANPALLTSNEAEWEQYLIVQPDDRTITSFIGFDKTNQNMYWQWGEQSDLGSLVMIPFDAADRKEVLYTARRAEIDSVMIHPTDMTLLAVTEAEFLFTTWPEMKQYELNRQVGFEFKARDGMVLQAYLSLPSEATLRIPKDVPAVDRSYAELGMLPVEPQKVVVLVHGGPQSRDLYGYSPENAFLTNRGYAVLQVNYRGSKGFGKRLVNAGYGEWGRKMHFDVLDAVEFAVDKGITDRSKVAIMDQFVAALKRNNIPVTYVFYPDEGHGFKKANNILAQHGFIEKFLHMCLGGRYEPYHMGQHNSSAILMSDGFAAAPPTPTTIAPLPVIPSLTPQLFY</sequence>
<evidence type="ECO:0000313" key="3">
    <source>
        <dbReference type="EMBL" id="PIO67342.1"/>
    </source>
</evidence>
<proteinExistence type="predicted"/>
<protein>
    <recommendedName>
        <fullName evidence="2">Peptidase S9 prolyl oligopeptidase catalytic domain-containing protein</fullName>
    </recommendedName>
</protein>
<dbReference type="AlphaFoldDB" id="A0A2G9UC86"/>
<keyword evidence="4" id="KW-1185">Reference proteome</keyword>
<dbReference type="Gene3D" id="3.40.50.1820">
    <property type="entry name" value="alpha/beta hydrolase"/>
    <property type="match status" value="2"/>
</dbReference>
<dbReference type="OrthoDB" id="416344at2759"/>
<dbReference type="PANTHER" id="PTHR42776:SF27">
    <property type="entry name" value="DIPEPTIDYL PEPTIDASE FAMILY MEMBER 6"/>
    <property type="match status" value="1"/>
</dbReference>
<dbReference type="EMBL" id="KZ347655">
    <property type="protein sequence ID" value="PIO67342.1"/>
    <property type="molecule type" value="Genomic_DNA"/>
</dbReference>
<dbReference type="InterPro" id="IPR029058">
    <property type="entry name" value="AB_hydrolase_fold"/>
</dbReference>
<dbReference type="GO" id="GO:0004252">
    <property type="term" value="F:serine-type endopeptidase activity"/>
    <property type="evidence" value="ECO:0007669"/>
    <property type="project" value="TreeGrafter"/>
</dbReference>
<evidence type="ECO:0000256" key="1">
    <source>
        <dbReference type="ARBA" id="ARBA00022801"/>
    </source>
</evidence>
<name>A0A2G9UC86_TELCI</name>
<dbReference type="SUPFAM" id="SSF53474">
    <property type="entry name" value="alpha/beta-Hydrolases"/>
    <property type="match status" value="2"/>
</dbReference>
<gene>
    <name evidence="3" type="ORF">TELCIR_10911</name>
</gene>
<dbReference type="PANTHER" id="PTHR42776">
    <property type="entry name" value="SERINE PEPTIDASE S9 FAMILY MEMBER"/>
    <property type="match status" value="1"/>
</dbReference>
<organism evidence="3 4">
    <name type="scientific">Teladorsagia circumcincta</name>
    <name type="common">Brown stomach worm</name>
    <name type="synonym">Ostertagia circumcincta</name>
    <dbReference type="NCBI Taxonomy" id="45464"/>
    <lineage>
        <taxon>Eukaryota</taxon>
        <taxon>Metazoa</taxon>
        <taxon>Ecdysozoa</taxon>
        <taxon>Nematoda</taxon>
        <taxon>Chromadorea</taxon>
        <taxon>Rhabditida</taxon>
        <taxon>Rhabditina</taxon>
        <taxon>Rhabditomorpha</taxon>
        <taxon>Strongyloidea</taxon>
        <taxon>Trichostrongylidae</taxon>
        <taxon>Teladorsagia</taxon>
    </lineage>
</organism>
<dbReference type="GO" id="GO:0006508">
    <property type="term" value="P:proteolysis"/>
    <property type="evidence" value="ECO:0007669"/>
    <property type="project" value="InterPro"/>
</dbReference>
<keyword evidence="1" id="KW-0378">Hydrolase</keyword>
<dbReference type="Pfam" id="PF00326">
    <property type="entry name" value="Peptidase_S9"/>
    <property type="match status" value="1"/>
</dbReference>
<feature type="domain" description="Peptidase S9 prolyl oligopeptidase catalytic" evidence="2">
    <location>
        <begin position="329"/>
        <end position="394"/>
    </location>
</feature>